<sequence length="336" mass="38964">MVATPYNKYRRFKRGIKSSQELFRNHSEGITWDRAQDACNPHGLENREEFLRKSGIPDEHEFWIGKVFDRVKTRWIEIIGCFEIAEVHNRLLSAVQSIGYCLEKCYSENVGGYFGYRQLDVSMIHSFEDLYYFVINKVGETKRKTRTDRRERVKVLENQAEFANGELHDIHNSKIPNLESLIAEEANERLKLEVWGRKWNLVIRGIEGKVGESPKVTENIVRIWLHNDKKGLGFTAPQVKGMLFTAVHRLPNGPEKKRNIILRLSNLIDRDDILSAATKLPRGCGYSVVPDLPPSLAARRGELLAERSKMSNEEKRKFRLVYLKDPPFVQLVKKRS</sequence>
<dbReference type="EMBL" id="UYJE01008795">
    <property type="protein sequence ID" value="VDI67251.1"/>
    <property type="molecule type" value="Genomic_DNA"/>
</dbReference>
<proteinExistence type="predicted"/>
<dbReference type="OrthoDB" id="6063407at2759"/>
<accession>A0A8B6GPA2</accession>
<comment type="caution">
    <text evidence="1">The sequence shown here is derived from an EMBL/GenBank/DDBJ whole genome shotgun (WGS) entry which is preliminary data.</text>
</comment>
<gene>
    <name evidence="1" type="ORF">MGAL_10B066272</name>
</gene>
<organism evidence="1 2">
    <name type="scientific">Mytilus galloprovincialis</name>
    <name type="common">Mediterranean mussel</name>
    <dbReference type="NCBI Taxonomy" id="29158"/>
    <lineage>
        <taxon>Eukaryota</taxon>
        <taxon>Metazoa</taxon>
        <taxon>Spiralia</taxon>
        <taxon>Lophotrochozoa</taxon>
        <taxon>Mollusca</taxon>
        <taxon>Bivalvia</taxon>
        <taxon>Autobranchia</taxon>
        <taxon>Pteriomorphia</taxon>
        <taxon>Mytilida</taxon>
        <taxon>Mytiloidea</taxon>
        <taxon>Mytilidae</taxon>
        <taxon>Mytilinae</taxon>
        <taxon>Mytilus</taxon>
    </lineage>
</organism>
<protein>
    <submittedName>
        <fullName evidence="1">Uncharacterized protein</fullName>
    </submittedName>
</protein>
<evidence type="ECO:0000313" key="1">
    <source>
        <dbReference type="EMBL" id="VDI67251.1"/>
    </source>
</evidence>
<keyword evidence="2" id="KW-1185">Reference proteome</keyword>
<dbReference type="AlphaFoldDB" id="A0A8B6GPA2"/>
<evidence type="ECO:0000313" key="2">
    <source>
        <dbReference type="Proteomes" id="UP000596742"/>
    </source>
</evidence>
<reference evidence="1" key="1">
    <citation type="submission" date="2018-11" db="EMBL/GenBank/DDBJ databases">
        <authorList>
            <person name="Alioto T."/>
            <person name="Alioto T."/>
        </authorList>
    </citation>
    <scope>NUCLEOTIDE SEQUENCE</scope>
</reference>
<name>A0A8B6GPA2_MYTGA</name>
<dbReference type="Proteomes" id="UP000596742">
    <property type="component" value="Unassembled WGS sequence"/>
</dbReference>